<keyword evidence="2" id="KW-1133">Transmembrane helix</keyword>
<evidence type="ECO:0000256" key="2">
    <source>
        <dbReference type="SAM" id="Phobius"/>
    </source>
</evidence>
<feature type="compositionally biased region" description="Low complexity" evidence="1">
    <location>
        <begin position="111"/>
        <end position="131"/>
    </location>
</feature>
<feature type="transmembrane region" description="Helical" evidence="2">
    <location>
        <begin position="135"/>
        <end position="157"/>
    </location>
</feature>
<dbReference type="Proteomes" id="UP001437256">
    <property type="component" value="Unassembled WGS sequence"/>
</dbReference>
<dbReference type="EMBL" id="JBBXMP010000099">
    <property type="protein sequence ID" value="KAL0062687.1"/>
    <property type="molecule type" value="Genomic_DNA"/>
</dbReference>
<evidence type="ECO:0000256" key="1">
    <source>
        <dbReference type="SAM" id="MobiDB-lite"/>
    </source>
</evidence>
<feature type="region of interest" description="Disordered" evidence="1">
    <location>
        <begin position="236"/>
        <end position="305"/>
    </location>
</feature>
<feature type="region of interest" description="Disordered" evidence="1">
    <location>
        <begin position="103"/>
        <end position="131"/>
    </location>
</feature>
<gene>
    <name evidence="3" type="ORF">AAF712_010451</name>
</gene>
<evidence type="ECO:0000313" key="4">
    <source>
        <dbReference type="Proteomes" id="UP001437256"/>
    </source>
</evidence>
<reference evidence="3 4" key="1">
    <citation type="submission" date="2024-05" db="EMBL/GenBank/DDBJ databases">
        <title>A draft genome resource for the thread blight pathogen Marasmius tenuissimus strain MS-2.</title>
        <authorList>
            <person name="Yulfo-Soto G.E."/>
            <person name="Baruah I.K."/>
            <person name="Amoako-Attah I."/>
            <person name="Bukari Y."/>
            <person name="Meinhardt L.W."/>
            <person name="Bailey B.A."/>
            <person name="Cohen S.P."/>
        </authorList>
    </citation>
    <scope>NUCLEOTIDE SEQUENCE [LARGE SCALE GENOMIC DNA]</scope>
    <source>
        <strain evidence="3 4">MS-2</strain>
    </source>
</reference>
<evidence type="ECO:0000313" key="3">
    <source>
        <dbReference type="EMBL" id="KAL0062687.1"/>
    </source>
</evidence>
<feature type="compositionally biased region" description="Basic and acidic residues" evidence="1">
    <location>
        <begin position="269"/>
        <end position="278"/>
    </location>
</feature>
<keyword evidence="2" id="KW-0472">Membrane</keyword>
<proteinExistence type="predicted"/>
<organism evidence="3 4">
    <name type="scientific">Marasmius tenuissimus</name>
    <dbReference type="NCBI Taxonomy" id="585030"/>
    <lineage>
        <taxon>Eukaryota</taxon>
        <taxon>Fungi</taxon>
        <taxon>Dikarya</taxon>
        <taxon>Basidiomycota</taxon>
        <taxon>Agaricomycotina</taxon>
        <taxon>Agaricomycetes</taxon>
        <taxon>Agaricomycetidae</taxon>
        <taxon>Agaricales</taxon>
        <taxon>Marasmiineae</taxon>
        <taxon>Marasmiaceae</taxon>
        <taxon>Marasmius</taxon>
    </lineage>
</organism>
<dbReference type="Gene3D" id="2.60.120.260">
    <property type="entry name" value="Galactose-binding domain-like"/>
    <property type="match status" value="1"/>
</dbReference>
<keyword evidence="2" id="KW-0812">Transmembrane</keyword>
<sequence length="342" mass="37154">MNTIGFSLMFQGTSVSVYFILANDEYRPNTTTHTECDFILDGTLEKSFVWDSPLDREGTEYNAEVFRKEGLENRPHTLNVETGRKDYKDYIAFDYATYTVEEPDEVEPNGTTVPSVAPSAAASSTSSSKSVPTGAIAGGVIGGLSLILSVFLVLFVCRKRRKALVQHDDGPSENSIHVAPYRAHSEKFDLHRTNTPAFRSDSGIRFSSPPVMLQVNPSIARVASYTFPNRNVGNAVSGLEPPSAGADGGSPTLIPTSGLSKEAPGSLMRQEHLDRTTEDSSGLELQGSHSDGGYHVPSDSRSGIVQGEMDELREQIRQLQAQIVRQEPQLAAIDTSPPTYTP</sequence>
<accession>A0ABR2ZLZ8</accession>
<name>A0ABR2ZLZ8_9AGAR</name>
<keyword evidence="4" id="KW-1185">Reference proteome</keyword>
<comment type="caution">
    <text evidence="3">The sequence shown here is derived from an EMBL/GenBank/DDBJ whole genome shotgun (WGS) entry which is preliminary data.</text>
</comment>
<protein>
    <submittedName>
        <fullName evidence="3">Uncharacterized protein</fullName>
    </submittedName>
</protein>